<keyword evidence="3" id="KW-1185">Reference proteome</keyword>
<dbReference type="Proteomes" id="UP000199666">
    <property type="component" value="Unassembled WGS sequence"/>
</dbReference>
<organism evidence="2 3">
    <name type="scientific">Pedobacter insulae</name>
    <dbReference type="NCBI Taxonomy" id="414048"/>
    <lineage>
        <taxon>Bacteria</taxon>
        <taxon>Pseudomonadati</taxon>
        <taxon>Bacteroidota</taxon>
        <taxon>Sphingobacteriia</taxon>
        <taxon>Sphingobacteriales</taxon>
        <taxon>Sphingobacteriaceae</taxon>
        <taxon>Pedobacter</taxon>
    </lineage>
</organism>
<reference evidence="2 3" key="1">
    <citation type="submission" date="2016-10" db="EMBL/GenBank/DDBJ databases">
        <authorList>
            <person name="de Groot N.N."/>
        </authorList>
    </citation>
    <scope>NUCLEOTIDE SEQUENCE [LARGE SCALE GENOMIC DNA]</scope>
    <source>
        <strain evidence="2 3">DSM 18684</strain>
    </source>
</reference>
<dbReference type="STRING" id="414048.SAMN04489864_101338"/>
<gene>
    <name evidence="2" type="ORF">SAMN04489864_101338</name>
</gene>
<protein>
    <recommendedName>
        <fullName evidence="1">AAA domain-containing protein</fullName>
    </recommendedName>
</protein>
<accession>A0A1I2TKH7</accession>
<evidence type="ECO:0000259" key="1">
    <source>
        <dbReference type="Pfam" id="PF13173"/>
    </source>
</evidence>
<dbReference type="Pfam" id="PF13173">
    <property type="entry name" value="AAA_14"/>
    <property type="match status" value="1"/>
</dbReference>
<dbReference type="OrthoDB" id="9768467at2"/>
<dbReference type="SUPFAM" id="SSF52540">
    <property type="entry name" value="P-loop containing nucleoside triphosphate hydrolases"/>
    <property type="match status" value="1"/>
</dbReference>
<dbReference type="PANTHER" id="PTHR42990">
    <property type="entry name" value="ATPASE"/>
    <property type="match status" value="1"/>
</dbReference>
<dbReference type="PANTHER" id="PTHR42990:SF1">
    <property type="entry name" value="AAA+ ATPASE DOMAIN-CONTAINING PROTEIN"/>
    <property type="match status" value="1"/>
</dbReference>
<evidence type="ECO:0000313" key="2">
    <source>
        <dbReference type="EMBL" id="SFG62861.1"/>
    </source>
</evidence>
<name>A0A1I2TKH7_9SPHI</name>
<proteinExistence type="predicted"/>
<feature type="domain" description="AAA" evidence="1">
    <location>
        <begin position="32"/>
        <end position="155"/>
    </location>
</feature>
<dbReference type="InterPro" id="IPR041682">
    <property type="entry name" value="AAA_14"/>
</dbReference>
<dbReference type="InterPro" id="IPR027417">
    <property type="entry name" value="P-loop_NTPase"/>
</dbReference>
<dbReference type="EMBL" id="FOPP01000001">
    <property type="protein sequence ID" value="SFG62861.1"/>
    <property type="molecule type" value="Genomic_DNA"/>
</dbReference>
<evidence type="ECO:0000313" key="3">
    <source>
        <dbReference type="Proteomes" id="UP000199666"/>
    </source>
</evidence>
<dbReference type="AlphaFoldDB" id="A0A1I2TKH7"/>
<sequence length="398" mass="45716">MDSLHEKFIQRLNHTSMTFIRSAMEEIHWEARLIGIKGARGIGKTTLLLQYIKLHHSKSLAETLYVSLDSIWFNTHSLVELASKFELAGGKYLFLDEVHKYPGWAQELKNIYDDYPTLKIVFTGSSLLEILNSRADLSRRAIVYRMQGFSFREYLSMETGIVFDKLSLENILANHLGLATTIIEKIKPFQHFGNYLKYGYYPFYKEQLALYDMRLGEVINMVLEIELPLLRGVELAYINKLKQLLVVIAKSSPFVPNISKLSEKIIINRATLLAYIHYLDEVDLTRNLYKDAHGTSALQKPSKVFLENTNIIYTLAQENTNTGNLRETFFANQLSFKHRITYTGQGDFLVDDKYTFEIGGKDKSGKQLKGVHDSFIVADNILSGHGNKIPLWLFGFLY</sequence>